<evidence type="ECO:0000313" key="2">
    <source>
        <dbReference type="Proteomes" id="UP000273119"/>
    </source>
</evidence>
<organism evidence="1 2">
    <name type="scientific">Galactobacter caseinivorans</name>
    <dbReference type="NCBI Taxonomy" id="2676123"/>
    <lineage>
        <taxon>Bacteria</taxon>
        <taxon>Bacillati</taxon>
        <taxon>Actinomycetota</taxon>
        <taxon>Actinomycetes</taxon>
        <taxon>Micrococcales</taxon>
        <taxon>Micrococcaceae</taxon>
        <taxon>Galactobacter</taxon>
    </lineage>
</organism>
<protein>
    <submittedName>
        <fullName evidence="1">DUF3263 domain-containing protein</fullName>
    </submittedName>
</protein>
<evidence type="ECO:0000313" key="1">
    <source>
        <dbReference type="EMBL" id="RKW69435.1"/>
    </source>
</evidence>
<accession>A0A496PG42</accession>
<dbReference type="Pfam" id="PF11662">
    <property type="entry name" value="DUF3263"/>
    <property type="match status" value="1"/>
</dbReference>
<proteinExistence type="predicted"/>
<dbReference type="AlphaFoldDB" id="A0A496PG42"/>
<dbReference type="InterPro" id="IPR021678">
    <property type="entry name" value="DUF3263"/>
</dbReference>
<sequence length="100" mass="10764">MGGGADVDEPVESEAKGPLKAGLSALDQAMLDLEARSSQRPGAKQETIRSTLHMTSAQFYQRLNALIDTEAALAYAPMLVRRLRASREGRLRVPGRPTSG</sequence>
<reference evidence="1 2" key="1">
    <citation type="submission" date="2018-07" db="EMBL/GenBank/DDBJ databases">
        <title>Arthrobacter sp. nov., isolated from raw cow's milk with high bacterial count.</title>
        <authorList>
            <person name="Hahne J."/>
            <person name="Isele D."/>
            <person name="Lipski A."/>
        </authorList>
    </citation>
    <scope>NUCLEOTIDE SEQUENCE [LARGE SCALE GENOMIC DNA]</scope>
    <source>
        <strain evidence="1 2">JZ R-183</strain>
    </source>
</reference>
<dbReference type="Proteomes" id="UP000273119">
    <property type="component" value="Unassembled WGS sequence"/>
</dbReference>
<keyword evidence="2" id="KW-1185">Reference proteome</keyword>
<comment type="caution">
    <text evidence="1">The sequence shown here is derived from an EMBL/GenBank/DDBJ whole genome shotgun (WGS) entry which is preliminary data.</text>
</comment>
<name>A0A496PG42_9MICC</name>
<gene>
    <name evidence="1" type="ORF">DWQ67_12820</name>
</gene>
<dbReference type="EMBL" id="QQXL01000009">
    <property type="protein sequence ID" value="RKW69435.1"/>
    <property type="molecule type" value="Genomic_DNA"/>
</dbReference>